<evidence type="ECO:0000256" key="1">
    <source>
        <dbReference type="ARBA" id="ARBA00022603"/>
    </source>
</evidence>
<dbReference type="PROSITE" id="PS51683">
    <property type="entry name" value="SAM_OMT_II"/>
    <property type="match status" value="1"/>
</dbReference>
<dbReference type="Proteomes" id="UP000053989">
    <property type="component" value="Unassembled WGS sequence"/>
</dbReference>
<reference evidence="5 6" key="1">
    <citation type="submission" date="2014-04" db="EMBL/GenBank/DDBJ databases">
        <authorList>
            <consortium name="DOE Joint Genome Institute"/>
            <person name="Kuo A."/>
            <person name="Kohler A."/>
            <person name="Nagy L.G."/>
            <person name="Floudas D."/>
            <person name="Copeland A."/>
            <person name="Barry K.W."/>
            <person name="Cichocki N."/>
            <person name="Veneault-Fourrey C."/>
            <person name="LaButti K."/>
            <person name="Lindquist E.A."/>
            <person name="Lipzen A."/>
            <person name="Lundell T."/>
            <person name="Morin E."/>
            <person name="Murat C."/>
            <person name="Sun H."/>
            <person name="Tunlid A."/>
            <person name="Henrissat B."/>
            <person name="Grigoriev I.V."/>
            <person name="Hibbett D.S."/>
            <person name="Martin F."/>
            <person name="Nordberg H.P."/>
            <person name="Cantor M.N."/>
            <person name="Hua S.X."/>
        </authorList>
    </citation>
    <scope>NUCLEOTIDE SEQUENCE [LARGE SCALE GENOMIC DNA]</scope>
    <source>
        <strain evidence="5 6">Foug A</strain>
    </source>
</reference>
<keyword evidence="3" id="KW-0949">S-adenosyl-L-methionine</keyword>
<evidence type="ECO:0000256" key="2">
    <source>
        <dbReference type="ARBA" id="ARBA00022679"/>
    </source>
</evidence>
<dbReference type="Gene3D" id="3.40.50.150">
    <property type="entry name" value="Vaccinia Virus protein VP39"/>
    <property type="match status" value="1"/>
</dbReference>
<dbReference type="PANTHER" id="PTHR43712">
    <property type="entry name" value="PUTATIVE (AFU_ORTHOLOGUE AFUA_4G14580)-RELATED"/>
    <property type="match status" value="1"/>
</dbReference>
<dbReference type="InParanoid" id="A0A0C3DSH4"/>
<dbReference type="STRING" id="1036808.A0A0C3DSH4"/>
<accession>A0A0C3DSH4</accession>
<evidence type="ECO:0000313" key="6">
    <source>
        <dbReference type="Proteomes" id="UP000053989"/>
    </source>
</evidence>
<keyword evidence="6" id="KW-1185">Reference proteome</keyword>
<proteinExistence type="predicted"/>
<dbReference type="InterPro" id="IPR029063">
    <property type="entry name" value="SAM-dependent_MTases_sf"/>
</dbReference>
<evidence type="ECO:0000259" key="4">
    <source>
        <dbReference type="Pfam" id="PF00891"/>
    </source>
</evidence>
<dbReference type="GO" id="GO:0008171">
    <property type="term" value="F:O-methyltransferase activity"/>
    <property type="evidence" value="ECO:0007669"/>
    <property type="project" value="InterPro"/>
</dbReference>
<dbReference type="EMBL" id="KN822077">
    <property type="protein sequence ID" value="KIM59119.1"/>
    <property type="molecule type" value="Genomic_DNA"/>
</dbReference>
<sequence length="439" mass="48265">MSGEAQLEALLEIINSSARQAIAEYKKECNNVPTINSAELHPLDSSIDNVVLRKVIRLLEGACQQLCASLAPPQRTALNASHFLVSFNATILFVLTSLAGKASQMSWINIQRRRANWHVFSVYWASKGMFKEVDRDVFANNRLSLVIKSTCKAGYFLPTVGSGTSQGASALFDALCDPEYGASHDPGKTALHYAMKQKGMVLSNVFDVLEMNEEKNKKFHRAMAGAGEVLGLLSVLHQYPWDEVSTVCDVGASIGTFSIPLAKAYPHLKITNQDLERVVAQAEDVWKREAPEALEEQRIDFVPLNFFEEAPVAGKDVYYLRVIIHDWPDAEALAILCNVRKAMAPHSRFLIHDYVVGSPNRSSDPAAGNIGIDVAPEPMLPGFGAGNALVYQQDLDMLISNNGKERLLDEWTDLATAAGLRLEKAYDLGDTAVLDFRVA</sequence>
<dbReference type="GO" id="GO:0032259">
    <property type="term" value="P:methylation"/>
    <property type="evidence" value="ECO:0007669"/>
    <property type="project" value="UniProtKB-KW"/>
</dbReference>
<organism evidence="5 6">
    <name type="scientific">Scleroderma citrinum Foug A</name>
    <dbReference type="NCBI Taxonomy" id="1036808"/>
    <lineage>
        <taxon>Eukaryota</taxon>
        <taxon>Fungi</taxon>
        <taxon>Dikarya</taxon>
        <taxon>Basidiomycota</taxon>
        <taxon>Agaricomycotina</taxon>
        <taxon>Agaricomycetes</taxon>
        <taxon>Agaricomycetidae</taxon>
        <taxon>Boletales</taxon>
        <taxon>Sclerodermatineae</taxon>
        <taxon>Sclerodermataceae</taxon>
        <taxon>Scleroderma</taxon>
    </lineage>
</organism>
<dbReference type="Pfam" id="PF00891">
    <property type="entry name" value="Methyltransf_2"/>
    <property type="match status" value="1"/>
</dbReference>
<protein>
    <recommendedName>
        <fullName evidence="4">O-methyltransferase C-terminal domain-containing protein</fullName>
    </recommendedName>
</protein>
<dbReference type="InterPro" id="IPR016461">
    <property type="entry name" value="COMT-like"/>
</dbReference>
<dbReference type="CDD" id="cd02440">
    <property type="entry name" value="AdoMet_MTases"/>
    <property type="match status" value="1"/>
</dbReference>
<dbReference type="PANTHER" id="PTHR43712:SF2">
    <property type="entry name" value="O-METHYLTRANSFERASE CICE"/>
    <property type="match status" value="1"/>
</dbReference>
<reference evidence="6" key="2">
    <citation type="submission" date="2015-01" db="EMBL/GenBank/DDBJ databases">
        <title>Evolutionary Origins and Diversification of the Mycorrhizal Mutualists.</title>
        <authorList>
            <consortium name="DOE Joint Genome Institute"/>
            <consortium name="Mycorrhizal Genomics Consortium"/>
            <person name="Kohler A."/>
            <person name="Kuo A."/>
            <person name="Nagy L.G."/>
            <person name="Floudas D."/>
            <person name="Copeland A."/>
            <person name="Barry K.W."/>
            <person name="Cichocki N."/>
            <person name="Veneault-Fourrey C."/>
            <person name="LaButti K."/>
            <person name="Lindquist E.A."/>
            <person name="Lipzen A."/>
            <person name="Lundell T."/>
            <person name="Morin E."/>
            <person name="Murat C."/>
            <person name="Riley R."/>
            <person name="Ohm R."/>
            <person name="Sun H."/>
            <person name="Tunlid A."/>
            <person name="Henrissat B."/>
            <person name="Grigoriev I.V."/>
            <person name="Hibbett D.S."/>
            <person name="Martin F."/>
        </authorList>
    </citation>
    <scope>NUCLEOTIDE SEQUENCE [LARGE SCALE GENOMIC DNA]</scope>
    <source>
        <strain evidence="6">Foug A</strain>
    </source>
</reference>
<dbReference type="AlphaFoldDB" id="A0A0C3DSH4"/>
<evidence type="ECO:0000256" key="3">
    <source>
        <dbReference type="ARBA" id="ARBA00022691"/>
    </source>
</evidence>
<evidence type="ECO:0000313" key="5">
    <source>
        <dbReference type="EMBL" id="KIM59119.1"/>
    </source>
</evidence>
<dbReference type="InterPro" id="IPR001077">
    <property type="entry name" value="COMT_C"/>
</dbReference>
<feature type="domain" description="O-methyltransferase C-terminal" evidence="4">
    <location>
        <begin position="201"/>
        <end position="420"/>
    </location>
</feature>
<dbReference type="OrthoDB" id="2410195at2759"/>
<name>A0A0C3DSH4_9AGAM</name>
<dbReference type="HOGENOM" id="CLU_005533_0_1_1"/>
<keyword evidence="2" id="KW-0808">Transferase</keyword>
<gene>
    <name evidence="5" type="ORF">SCLCIDRAFT_27548</name>
</gene>
<keyword evidence="1" id="KW-0489">Methyltransferase</keyword>
<dbReference type="SUPFAM" id="SSF53335">
    <property type="entry name" value="S-adenosyl-L-methionine-dependent methyltransferases"/>
    <property type="match status" value="1"/>
</dbReference>